<reference evidence="4" key="1">
    <citation type="submission" date="2017-01" db="EMBL/GenBank/DDBJ databases">
        <authorList>
            <person name="Varghese N."/>
            <person name="Submissions S."/>
        </authorList>
    </citation>
    <scope>NUCLEOTIDE SEQUENCE [LARGE SCALE GENOMIC DNA]</scope>
    <source>
        <strain evidence="4">DSM 21054</strain>
    </source>
</reference>
<evidence type="ECO:0000313" key="4">
    <source>
        <dbReference type="Proteomes" id="UP000186917"/>
    </source>
</evidence>
<dbReference type="GO" id="GO:0016491">
    <property type="term" value="F:oxidoreductase activity"/>
    <property type="evidence" value="ECO:0007669"/>
    <property type="project" value="InterPro"/>
</dbReference>
<feature type="signal peptide" evidence="1">
    <location>
        <begin position="1"/>
        <end position="25"/>
    </location>
</feature>
<dbReference type="PANTHER" id="PTHR42852">
    <property type="entry name" value="THIOL:DISULFIDE INTERCHANGE PROTEIN DSBE"/>
    <property type="match status" value="1"/>
</dbReference>
<organism evidence="3 4">
    <name type="scientific">Filimonas lacunae</name>
    <dbReference type="NCBI Taxonomy" id="477680"/>
    <lineage>
        <taxon>Bacteria</taxon>
        <taxon>Pseudomonadati</taxon>
        <taxon>Bacteroidota</taxon>
        <taxon>Chitinophagia</taxon>
        <taxon>Chitinophagales</taxon>
        <taxon>Chitinophagaceae</taxon>
        <taxon>Filimonas</taxon>
    </lineage>
</organism>
<dbReference type="InterPro" id="IPR036249">
    <property type="entry name" value="Thioredoxin-like_sf"/>
</dbReference>
<dbReference type="EMBL" id="FTOR01000005">
    <property type="protein sequence ID" value="SIT21464.1"/>
    <property type="molecule type" value="Genomic_DNA"/>
</dbReference>
<dbReference type="Gene3D" id="3.40.30.10">
    <property type="entry name" value="Glutaredoxin"/>
    <property type="match status" value="1"/>
</dbReference>
<keyword evidence="4" id="KW-1185">Reference proteome</keyword>
<protein>
    <submittedName>
        <fullName evidence="3">AhpC/TSA family protein</fullName>
    </submittedName>
</protein>
<dbReference type="PROSITE" id="PS51352">
    <property type="entry name" value="THIOREDOXIN_2"/>
    <property type="match status" value="1"/>
</dbReference>
<dbReference type="Pfam" id="PF00578">
    <property type="entry name" value="AhpC-TSA"/>
    <property type="match status" value="1"/>
</dbReference>
<name>A0A173MCW3_9BACT</name>
<dbReference type="SUPFAM" id="SSF52833">
    <property type="entry name" value="Thioredoxin-like"/>
    <property type="match status" value="1"/>
</dbReference>
<dbReference type="CDD" id="cd02966">
    <property type="entry name" value="TlpA_like_family"/>
    <property type="match status" value="1"/>
</dbReference>
<dbReference type="KEGG" id="fln:FLA_1402"/>
<accession>A0A173MCW3</accession>
<dbReference type="PROSITE" id="PS51257">
    <property type="entry name" value="PROKAR_LIPOPROTEIN"/>
    <property type="match status" value="1"/>
</dbReference>
<evidence type="ECO:0000259" key="2">
    <source>
        <dbReference type="PROSITE" id="PS51352"/>
    </source>
</evidence>
<dbReference type="GO" id="GO:0016209">
    <property type="term" value="F:antioxidant activity"/>
    <property type="evidence" value="ECO:0007669"/>
    <property type="project" value="InterPro"/>
</dbReference>
<proteinExistence type="predicted"/>
<dbReference type="InterPro" id="IPR000866">
    <property type="entry name" value="AhpC/TSA"/>
</dbReference>
<evidence type="ECO:0000256" key="1">
    <source>
        <dbReference type="SAM" id="SignalP"/>
    </source>
</evidence>
<dbReference type="AlphaFoldDB" id="A0A173MCW3"/>
<dbReference type="InterPro" id="IPR013766">
    <property type="entry name" value="Thioredoxin_domain"/>
</dbReference>
<keyword evidence="1" id="KW-0732">Signal</keyword>
<sequence>MITSVRTIRLLAGGILTLACLNAAAQQPQQQQPQEPPVFSWTVPVVNQGDTFRAVYRPRVPASNVKGYIYFFKNFTWQGVDLPMTKTDTAWVGAKLVPEGASLLCCRFYTGDSIDRGNKWPYVVLIHDNSGQLAPGAYSEYALMRRPQADAMMLDIVSPESLFEARFAVGLYLGKEWANVQVRRHLFYEIATTFAAFFTPEKTDSILRAGASEIMELPDVSEKEMLTVKRVYQSVLHNRPSSDSVLKIILSKYPTGLAAREEEINKIALNMNAEEHLQKWYSFLQTYPDNTYPFADYSNPVWGNSYFANNFNFEGITLFRKKDLEGLKKMADQAPMNLLAYLYLHYVEFPFHQTEPPITEAQAYDIGKAYMKNMLSRLYNTDAAVSGRGIYAASEWPAVYMNQQRLVFTNYAKLLYEAGDYAEAGTFYPMLHESIGYSSTPFNDLYVKLLMHDKKEQEAVAYVKAAVYANEFTGDMMKVLKADYGKNKGDEKAFPAYVVAMKSKEGTEREHANIRKAMMKAAAPALSLKDTKGATVTLEAQKGKIVVLDFWATWCYPCKAAMPGMQLAVERYKNDKDVAFYFIATLEQSPRYKRMIDSFITAKKYDFRVLYDNKNDSTQQLDQAYQDFKKVLHFNGIPEKVIIDQNGVIRWWSSAGNDNHIALAEEISYVVELLKKEGETKQSASLSANKQ</sequence>
<dbReference type="Proteomes" id="UP000186917">
    <property type="component" value="Unassembled WGS sequence"/>
</dbReference>
<gene>
    <name evidence="3" type="ORF">SAMN05421788_105151</name>
</gene>
<dbReference type="STRING" id="477680.SAMN05421788_105151"/>
<feature type="domain" description="Thioredoxin" evidence="2">
    <location>
        <begin position="517"/>
        <end position="676"/>
    </location>
</feature>
<evidence type="ECO:0000313" key="3">
    <source>
        <dbReference type="EMBL" id="SIT21464.1"/>
    </source>
</evidence>
<dbReference type="InterPro" id="IPR050553">
    <property type="entry name" value="Thioredoxin_ResA/DsbE_sf"/>
</dbReference>
<dbReference type="RefSeq" id="WP_076379994.1">
    <property type="nucleotide sequence ID" value="NZ_AP017422.1"/>
</dbReference>
<dbReference type="PANTHER" id="PTHR42852:SF17">
    <property type="entry name" value="THIOREDOXIN-LIKE PROTEIN HI_1115"/>
    <property type="match status" value="1"/>
</dbReference>
<feature type="chain" id="PRO_5030022770" evidence="1">
    <location>
        <begin position="26"/>
        <end position="691"/>
    </location>
</feature>